<dbReference type="InterPro" id="IPR000073">
    <property type="entry name" value="AB_hydrolase_1"/>
</dbReference>
<organism evidence="2 3">
    <name type="scientific">Streptomyces mimosae</name>
    <dbReference type="NCBI Taxonomy" id="2586635"/>
    <lineage>
        <taxon>Bacteria</taxon>
        <taxon>Bacillati</taxon>
        <taxon>Actinomycetota</taxon>
        <taxon>Actinomycetes</taxon>
        <taxon>Kitasatosporales</taxon>
        <taxon>Streptomycetaceae</taxon>
        <taxon>Streptomyces</taxon>
    </lineage>
</organism>
<proteinExistence type="predicted"/>
<dbReference type="OrthoDB" id="63519at2"/>
<dbReference type="PANTHER" id="PTHR43433:SF4">
    <property type="entry name" value="NON-HEME CHLOROPEROXIDASE-RELATED"/>
    <property type="match status" value="1"/>
</dbReference>
<comment type="caution">
    <text evidence="2">The sequence shown here is derived from an EMBL/GenBank/DDBJ whole genome shotgun (WGS) entry which is preliminary data.</text>
</comment>
<dbReference type="Proteomes" id="UP000314251">
    <property type="component" value="Unassembled WGS sequence"/>
</dbReference>
<dbReference type="InterPro" id="IPR050471">
    <property type="entry name" value="AB_hydrolase"/>
</dbReference>
<sequence length="246" mass="26151">MTRHDPAPGGVCLLLPGMLCSARLWQAQQEALSRHAETRVVELTADSVASMADQVLDLPYERFALGGLSLGGIVAMTVAHRAPERVSRLALLSTSARPPRAEQRAGWDVLTERTVSGGFADITPKTLLPQLVHPARVREPALAGTVVRMADEVGPEVFLRQLSAQRSRTDLRGAVRELRCPTLVVAGADDALAPVAAHEEIAALVPGARLAVVPDSGHLTPLERPAEVTELLTGWLLADAHPAHAA</sequence>
<protein>
    <submittedName>
        <fullName evidence="2">Alpha/beta fold hydrolase</fullName>
    </submittedName>
</protein>
<name>A0A5N6A825_9ACTN</name>
<feature type="domain" description="AB hydrolase-1" evidence="1">
    <location>
        <begin position="44"/>
        <end position="225"/>
    </location>
</feature>
<dbReference type="RefSeq" id="WP_139668611.1">
    <property type="nucleotide sequence ID" value="NZ_VDLY02000009.1"/>
</dbReference>
<dbReference type="EMBL" id="VDLY02000009">
    <property type="protein sequence ID" value="KAB8164515.1"/>
    <property type="molecule type" value="Genomic_DNA"/>
</dbReference>
<evidence type="ECO:0000259" key="1">
    <source>
        <dbReference type="Pfam" id="PF00561"/>
    </source>
</evidence>
<dbReference type="PANTHER" id="PTHR43433">
    <property type="entry name" value="HYDROLASE, ALPHA/BETA FOLD FAMILY PROTEIN"/>
    <property type="match status" value="1"/>
</dbReference>
<dbReference type="Pfam" id="PF00561">
    <property type="entry name" value="Abhydrolase_1"/>
    <property type="match status" value="1"/>
</dbReference>
<dbReference type="SUPFAM" id="SSF53474">
    <property type="entry name" value="alpha/beta-Hydrolases"/>
    <property type="match status" value="1"/>
</dbReference>
<evidence type="ECO:0000313" key="2">
    <source>
        <dbReference type="EMBL" id="KAB8164515.1"/>
    </source>
</evidence>
<dbReference type="InterPro" id="IPR029058">
    <property type="entry name" value="AB_hydrolase_fold"/>
</dbReference>
<gene>
    <name evidence="2" type="ORF">FH607_014755</name>
</gene>
<dbReference type="PRINTS" id="PR00111">
    <property type="entry name" value="ABHYDROLASE"/>
</dbReference>
<keyword evidence="3" id="KW-1185">Reference proteome</keyword>
<dbReference type="Gene3D" id="3.40.50.1820">
    <property type="entry name" value="alpha/beta hydrolase"/>
    <property type="match status" value="1"/>
</dbReference>
<dbReference type="GO" id="GO:0016787">
    <property type="term" value="F:hydrolase activity"/>
    <property type="evidence" value="ECO:0007669"/>
    <property type="project" value="UniProtKB-KW"/>
</dbReference>
<keyword evidence="2" id="KW-0378">Hydrolase</keyword>
<accession>A0A5N6A825</accession>
<dbReference type="AlphaFoldDB" id="A0A5N6A825"/>
<reference evidence="2" key="1">
    <citation type="submission" date="2019-10" db="EMBL/GenBank/DDBJ databases">
        <title>Nonomuraea sp. nov., isolated from Phyllanthus amarus.</title>
        <authorList>
            <person name="Klykleung N."/>
            <person name="Tanasupawat S."/>
        </authorList>
    </citation>
    <scope>NUCLEOTIDE SEQUENCE [LARGE SCALE GENOMIC DNA]</scope>
    <source>
        <strain evidence="2">3MP-10</strain>
    </source>
</reference>
<evidence type="ECO:0000313" key="3">
    <source>
        <dbReference type="Proteomes" id="UP000314251"/>
    </source>
</evidence>